<name>X1S255_9ZZZZ</name>
<comment type="caution">
    <text evidence="1">The sequence shown here is derived from an EMBL/GenBank/DDBJ whole genome shotgun (WGS) entry which is preliminary data.</text>
</comment>
<dbReference type="EMBL" id="BARW01000073">
    <property type="protein sequence ID" value="GAI69495.1"/>
    <property type="molecule type" value="Genomic_DNA"/>
</dbReference>
<protein>
    <submittedName>
        <fullName evidence="1">Uncharacterized protein</fullName>
    </submittedName>
</protein>
<evidence type="ECO:0000313" key="1">
    <source>
        <dbReference type="EMBL" id="GAI69495.1"/>
    </source>
</evidence>
<sequence length="92" mass="10114">MKNYDKRVKQTRILLADYIIIKEFSQRAGLSMAEALHKLLTLVPEAKPVAKPVFKVPVARVALSYTSQPAIATNGSKVVAFGVIPKGARYDD</sequence>
<reference evidence="1" key="1">
    <citation type="journal article" date="2014" name="Front. Microbiol.">
        <title>High frequency of phylogenetically diverse reductive dehalogenase-homologous genes in deep subseafloor sedimentary metagenomes.</title>
        <authorList>
            <person name="Kawai M."/>
            <person name="Futagami T."/>
            <person name="Toyoda A."/>
            <person name="Takaki Y."/>
            <person name="Nishi S."/>
            <person name="Hori S."/>
            <person name="Arai W."/>
            <person name="Tsubouchi T."/>
            <person name="Morono Y."/>
            <person name="Uchiyama I."/>
            <person name="Ito T."/>
            <person name="Fujiyama A."/>
            <person name="Inagaki F."/>
            <person name="Takami H."/>
        </authorList>
    </citation>
    <scope>NUCLEOTIDE SEQUENCE</scope>
    <source>
        <strain evidence="1">Expedition CK06-06</strain>
    </source>
</reference>
<organism evidence="1">
    <name type="scientific">marine sediment metagenome</name>
    <dbReference type="NCBI Taxonomy" id="412755"/>
    <lineage>
        <taxon>unclassified sequences</taxon>
        <taxon>metagenomes</taxon>
        <taxon>ecological metagenomes</taxon>
    </lineage>
</organism>
<dbReference type="AlphaFoldDB" id="X1S255"/>
<gene>
    <name evidence="1" type="ORF">S12H4_00574</name>
</gene>
<accession>X1S255</accession>
<proteinExistence type="predicted"/>